<dbReference type="EC" id="3.4.19.12" evidence="11"/>
<comment type="similarity">
    <text evidence="3">Belongs to the peptidase C12 family. BAP1 subfamily.</text>
</comment>
<dbReference type="InterPro" id="IPR036959">
    <property type="entry name" value="Peptidase_C12_UCH_sf"/>
</dbReference>
<dbReference type="AlphaFoldDB" id="A0AAE1B924"/>
<reference evidence="15" key="1">
    <citation type="journal article" date="2023" name="G3 (Bethesda)">
        <title>A reference genome for the long-term kleptoplast-retaining sea slug Elysia crispata morphotype clarki.</title>
        <authorList>
            <person name="Eastman K.E."/>
            <person name="Pendleton A.L."/>
            <person name="Shaikh M.A."/>
            <person name="Suttiyut T."/>
            <person name="Ogas R."/>
            <person name="Tomko P."/>
            <person name="Gavelis G."/>
            <person name="Widhalm J.R."/>
            <person name="Wisecaver J.H."/>
        </authorList>
    </citation>
    <scope>NUCLEOTIDE SEQUENCE</scope>
    <source>
        <strain evidence="15">ECLA1</strain>
    </source>
</reference>
<evidence type="ECO:0000256" key="5">
    <source>
        <dbReference type="ARBA" id="ARBA00022786"/>
    </source>
</evidence>
<dbReference type="InterPro" id="IPR001578">
    <property type="entry name" value="Peptidase_C12_UCH"/>
</dbReference>
<feature type="site" description="Important for enzyme activity" evidence="10">
    <location>
        <position position="187"/>
    </location>
</feature>
<keyword evidence="6 10" id="KW-0378">Hydrolase</keyword>
<keyword evidence="7 10" id="KW-0788">Thiol protease</keyword>
<dbReference type="GO" id="GO:0016579">
    <property type="term" value="P:protein deubiquitination"/>
    <property type="evidence" value="ECO:0007669"/>
    <property type="project" value="TreeGrafter"/>
</dbReference>
<feature type="compositionally biased region" description="Low complexity" evidence="13">
    <location>
        <begin position="644"/>
        <end position="653"/>
    </location>
</feature>
<protein>
    <recommendedName>
        <fullName evidence="11">Ubiquitin carboxyl-terminal hydrolase</fullName>
        <ecNumber evidence="11">3.4.19.12</ecNumber>
    </recommendedName>
</protein>
<feature type="region of interest" description="Disordered" evidence="13">
    <location>
        <begin position="380"/>
        <end position="404"/>
    </location>
</feature>
<feature type="region of interest" description="Disordered" evidence="13">
    <location>
        <begin position="501"/>
        <end position="561"/>
    </location>
</feature>
<evidence type="ECO:0000256" key="11">
    <source>
        <dbReference type="RuleBase" id="RU361215"/>
    </source>
</evidence>
<dbReference type="PROSITE" id="PS52049">
    <property type="entry name" value="ULD"/>
    <property type="match status" value="1"/>
</dbReference>
<feature type="compositionally biased region" description="Basic residues" evidence="13">
    <location>
        <begin position="666"/>
        <end position="679"/>
    </location>
</feature>
<feature type="site" description="Transition state stabilizer" evidence="10">
    <location>
        <position position="84"/>
    </location>
</feature>
<evidence type="ECO:0000313" key="15">
    <source>
        <dbReference type="EMBL" id="KAK3800832.1"/>
    </source>
</evidence>
<keyword evidence="8" id="KW-0156">Chromatin regulator</keyword>
<dbReference type="Pfam" id="PF18031">
    <property type="entry name" value="UCH_C"/>
    <property type="match status" value="1"/>
</dbReference>
<dbReference type="EMBL" id="JAWDGP010000410">
    <property type="protein sequence ID" value="KAK3800832.1"/>
    <property type="molecule type" value="Genomic_DNA"/>
</dbReference>
<dbReference type="GO" id="GO:0004843">
    <property type="term" value="F:cysteine-type deubiquitinase activity"/>
    <property type="evidence" value="ECO:0007669"/>
    <property type="project" value="UniProtKB-UniRule"/>
</dbReference>
<gene>
    <name evidence="15" type="ORF">RRG08_008587</name>
</gene>
<name>A0AAE1B924_9GAST</name>
<dbReference type="Proteomes" id="UP001283361">
    <property type="component" value="Unassembled WGS sequence"/>
</dbReference>
<evidence type="ECO:0000256" key="3">
    <source>
        <dbReference type="ARBA" id="ARBA00007182"/>
    </source>
</evidence>
<dbReference type="GO" id="GO:0006325">
    <property type="term" value="P:chromatin organization"/>
    <property type="evidence" value="ECO:0007669"/>
    <property type="project" value="UniProtKB-KW"/>
</dbReference>
<evidence type="ECO:0000256" key="10">
    <source>
        <dbReference type="PROSITE-ProRule" id="PRU01393"/>
    </source>
</evidence>
<feature type="compositionally biased region" description="Polar residues" evidence="13">
    <location>
        <begin position="383"/>
        <end position="392"/>
    </location>
</feature>
<dbReference type="PRINTS" id="PR00707">
    <property type="entry name" value="UBCTHYDRLASE"/>
</dbReference>
<dbReference type="GO" id="GO:0005737">
    <property type="term" value="C:cytoplasm"/>
    <property type="evidence" value="ECO:0007669"/>
    <property type="project" value="TreeGrafter"/>
</dbReference>
<dbReference type="Pfam" id="PF01088">
    <property type="entry name" value="Peptidase_C12"/>
    <property type="match status" value="1"/>
</dbReference>
<feature type="active site" description="Proton donor" evidence="10">
    <location>
        <position position="172"/>
    </location>
</feature>
<feature type="domain" description="UCH catalytic" evidence="14">
    <location>
        <begin position="4"/>
        <end position="238"/>
    </location>
</feature>
<evidence type="ECO:0000256" key="4">
    <source>
        <dbReference type="ARBA" id="ARBA00022670"/>
    </source>
</evidence>
<dbReference type="GO" id="GO:0005634">
    <property type="term" value="C:nucleus"/>
    <property type="evidence" value="ECO:0007669"/>
    <property type="project" value="UniProtKB-SubCell"/>
</dbReference>
<dbReference type="FunFam" id="3.40.532.10:FF:000002">
    <property type="entry name" value="Ubiquitin carboxyl-terminal hydrolase"/>
    <property type="match status" value="1"/>
</dbReference>
<comment type="caution">
    <text evidence="15">The sequence shown here is derived from an EMBL/GenBank/DDBJ whole genome shotgun (WGS) entry which is preliminary data.</text>
</comment>
<feature type="region of interest" description="Disordered" evidence="13">
    <location>
        <begin position="324"/>
        <end position="346"/>
    </location>
</feature>
<evidence type="ECO:0000256" key="9">
    <source>
        <dbReference type="ARBA" id="ARBA00023242"/>
    </source>
</evidence>
<feature type="region of interest" description="Disordered" evidence="13">
    <location>
        <begin position="636"/>
        <end position="679"/>
    </location>
</feature>
<dbReference type="GO" id="GO:0006511">
    <property type="term" value="P:ubiquitin-dependent protein catabolic process"/>
    <property type="evidence" value="ECO:0007669"/>
    <property type="project" value="UniProtKB-UniRule"/>
</dbReference>
<evidence type="ECO:0000256" key="8">
    <source>
        <dbReference type="ARBA" id="ARBA00022853"/>
    </source>
</evidence>
<dbReference type="InterPro" id="IPR038765">
    <property type="entry name" value="Papain-like_cys_pep_sf"/>
</dbReference>
<keyword evidence="16" id="KW-1185">Reference proteome</keyword>
<dbReference type="PANTHER" id="PTHR10589:SF28">
    <property type="entry name" value="UBIQUITIN CARBOXYL-TERMINAL HYDROLASE BAP1"/>
    <property type="match status" value="1"/>
</dbReference>
<comment type="catalytic activity">
    <reaction evidence="1 10 11">
        <text>Thiol-dependent hydrolysis of ester, thioester, amide, peptide and isopeptide bonds formed by the C-terminal Gly of ubiquitin (a 76-residue protein attached to proteins as an intracellular targeting signal).</text>
        <dbReference type="EC" id="3.4.19.12"/>
    </reaction>
</comment>
<feature type="compositionally biased region" description="Polar residues" evidence="13">
    <location>
        <begin position="501"/>
        <end position="517"/>
    </location>
</feature>
<comment type="subcellular location">
    <subcellularLocation>
        <location evidence="2">Nucleus</location>
    </subcellularLocation>
</comment>
<organism evidence="15 16">
    <name type="scientific">Elysia crispata</name>
    <name type="common">lettuce slug</name>
    <dbReference type="NCBI Taxonomy" id="231223"/>
    <lineage>
        <taxon>Eukaryota</taxon>
        <taxon>Metazoa</taxon>
        <taxon>Spiralia</taxon>
        <taxon>Lophotrochozoa</taxon>
        <taxon>Mollusca</taxon>
        <taxon>Gastropoda</taxon>
        <taxon>Heterobranchia</taxon>
        <taxon>Euthyneura</taxon>
        <taxon>Panpulmonata</taxon>
        <taxon>Sacoglossa</taxon>
        <taxon>Placobranchoidea</taxon>
        <taxon>Plakobranchidae</taxon>
        <taxon>Elysia</taxon>
    </lineage>
</organism>
<feature type="active site" description="Nucleophile" evidence="10">
    <location>
        <position position="90"/>
    </location>
</feature>
<evidence type="ECO:0000256" key="12">
    <source>
        <dbReference type="SAM" id="Coils"/>
    </source>
</evidence>
<dbReference type="FunFam" id="1.20.58.860:FF:000006">
    <property type="entry name" value="Ubiquitin carboxyl-terminal hydrolase"/>
    <property type="match status" value="1"/>
</dbReference>
<evidence type="ECO:0000313" key="16">
    <source>
        <dbReference type="Proteomes" id="UP001283361"/>
    </source>
</evidence>
<evidence type="ECO:0000256" key="6">
    <source>
        <dbReference type="ARBA" id="ARBA00022801"/>
    </source>
</evidence>
<evidence type="ECO:0000259" key="14">
    <source>
        <dbReference type="PROSITE" id="PS52048"/>
    </source>
</evidence>
<dbReference type="CDD" id="cd09617">
    <property type="entry name" value="Peptidase_C12_UCH37_BAP1"/>
    <property type="match status" value="1"/>
</dbReference>
<evidence type="ECO:0000256" key="2">
    <source>
        <dbReference type="ARBA" id="ARBA00004123"/>
    </source>
</evidence>
<evidence type="ECO:0000256" key="13">
    <source>
        <dbReference type="SAM" id="MobiDB-lite"/>
    </source>
</evidence>
<dbReference type="SUPFAM" id="SSF54001">
    <property type="entry name" value="Cysteine proteinases"/>
    <property type="match status" value="1"/>
</dbReference>
<keyword evidence="9" id="KW-0539">Nucleus</keyword>
<feature type="coiled-coil region" evidence="12">
    <location>
        <begin position="573"/>
        <end position="600"/>
    </location>
</feature>
<feature type="region of interest" description="Disordered" evidence="13">
    <location>
        <begin position="266"/>
        <end position="285"/>
    </location>
</feature>
<dbReference type="Gene3D" id="3.40.532.10">
    <property type="entry name" value="Peptidase C12, ubiquitin carboxyl-terminal hydrolase"/>
    <property type="match status" value="1"/>
</dbReference>
<dbReference type="PROSITE" id="PS52048">
    <property type="entry name" value="UCH_DOMAIN"/>
    <property type="match status" value="1"/>
</dbReference>
<accession>A0AAE1B924</accession>
<proteinExistence type="inferred from homology"/>
<dbReference type="InterPro" id="IPR041507">
    <property type="entry name" value="UCH_C"/>
</dbReference>
<evidence type="ECO:0000256" key="1">
    <source>
        <dbReference type="ARBA" id="ARBA00000707"/>
    </source>
</evidence>
<sequence>MNKGWLELESDPGLFTLLLEDFGVNGVQVEEIYDLQKPIEGTVYGFIFLFRWIEERRSRRKTNLEVESFVTDADAVNKIFFAQQIIPNSCATHALLSVLLNCGNKVKLGKTLNLIKDFTDSMSPEDKGYAIANMPELARVHNSFARPETSKPVPEKQAGLSSVRAMDSETFHFVSYVPIHGHLFELDGLKPHPIDHGPWEKGDDWTEKFRRVITDRLGMATGGEPYHDIRFNLMAVVPDKRQLLEHKLVTLKTNRNIVLEALQQVVSPTSSERSDSEGTASVKEPKKSVTFSVDIPDASDKCVSDTGSVSLSSATEIATAIVTSTPSSQPSSILKGGSSSTSTTPVTPVEVQTSTVNVNVSGVSDVAVSVSLSCTPVHDKTGATPSTLSTAHSSSTVVENNTSTVMAPSEQCKSTTSNNCEEVTSKTETKELKADLEVKEEPMDTFTHTQPEPAVGAPNKANVKLEESKASESKVILQASSVSGSMRADITKPLSIETKFSTSPCAASNESTDTASEIGSGFSSPGSLNTSSSQSSPQFSDGNNGTNEGSDERHRRKRRSSHAFTPKDLLYLLKNVENEIELCESNLKEENEKRKKYKIDACRRTHNYDQFIMTFLSMLAEQGLLGELMEENMAIKKPGGTGAASGNNSSAGAKIPKKAQFNVADKKKKSAKIKKKGKR</sequence>
<dbReference type="PANTHER" id="PTHR10589">
    <property type="entry name" value="UBIQUITIN CARBOXYL-TERMINAL HYDROLASE"/>
    <property type="match status" value="1"/>
</dbReference>
<keyword evidence="12" id="KW-0175">Coiled coil</keyword>
<evidence type="ECO:0000256" key="7">
    <source>
        <dbReference type="ARBA" id="ARBA00022807"/>
    </source>
</evidence>
<feature type="compositionally biased region" description="Low complexity" evidence="13">
    <location>
        <begin position="520"/>
        <end position="540"/>
    </location>
</feature>
<keyword evidence="5 10" id="KW-0833">Ubl conjugation pathway</keyword>
<dbReference type="Gene3D" id="1.20.58.860">
    <property type="match status" value="1"/>
</dbReference>
<feature type="compositionally biased region" description="Low complexity" evidence="13">
    <location>
        <begin position="393"/>
        <end position="404"/>
    </location>
</feature>
<feature type="compositionally biased region" description="Low complexity" evidence="13">
    <location>
        <begin position="327"/>
        <end position="346"/>
    </location>
</feature>
<keyword evidence="4 10" id="KW-0645">Protease</keyword>